<comment type="caution">
    <text evidence="4">The sequence shown here is derived from an EMBL/GenBank/DDBJ whole genome shotgun (WGS) entry which is preliminary data.</text>
</comment>
<keyword evidence="5" id="KW-1185">Reference proteome</keyword>
<dbReference type="InterPro" id="IPR001466">
    <property type="entry name" value="Beta-lactam-related"/>
</dbReference>
<reference evidence="5" key="1">
    <citation type="submission" date="2024-06" db="EMBL/GenBank/DDBJ databases">
        <title>Multi-omics analyses provide insights into the biosynthesis of the anticancer antibiotic pleurotin in Hohenbuehelia grisea.</title>
        <authorList>
            <person name="Weaver J.A."/>
            <person name="Alberti F."/>
        </authorList>
    </citation>
    <scope>NUCLEOTIDE SEQUENCE [LARGE SCALE GENOMIC DNA]</scope>
    <source>
        <strain evidence="5">T-177</strain>
    </source>
</reference>
<evidence type="ECO:0000259" key="3">
    <source>
        <dbReference type="Pfam" id="PF00144"/>
    </source>
</evidence>
<evidence type="ECO:0000256" key="1">
    <source>
        <dbReference type="ARBA" id="ARBA00038215"/>
    </source>
</evidence>
<feature type="domain" description="Beta-lactamase-related" evidence="3">
    <location>
        <begin position="53"/>
        <end position="196"/>
    </location>
</feature>
<sequence>MHAFHLFGTALVGLSQFVFHSHPATPFESKILTPDLDDYIAGILKEWNSVAGAGVAVVRLKDDGEWQIETKGYGNARLDGTKVTEETLFAIASNSKLFTALAVGQLIANESLSPRISWDTKIQEFIPEFDMMDPTASAATSIVDAMSHRTGLPRHDLMYRLHNVPLDVQLKYLKPSLELRESFQYNNLMYTLLSYIPTALLPARPTIADISINSSVTRHTGFWKVPKISQKVTN</sequence>
<dbReference type="EMBL" id="JASNQZ010000015">
    <property type="protein sequence ID" value="KAL0946344.1"/>
    <property type="molecule type" value="Genomic_DNA"/>
</dbReference>
<evidence type="ECO:0000313" key="4">
    <source>
        <dbReference type="EMBL" id="KAL0946344.1"/>
    </source>
</evidence>
<dbReference type="InterPro" id="IPR012338">
    <property type="entry name" value="Beta-lactam/transpept-like"/>
</dbReference>
<dbReference type="Proteomes" id="UP001556367">
    <property type="component" value="Unassembled WGS sequence"/>
</dbReference>
<dbReference type="InterPro" id="IPR050491">
    <property type="entry name" value="AmpC-like"/>
</dbReference>
<dbReference type="PANTHER" id="PTHR46825:SF9">
    <property type="entry name" value="BETA-LACTAMASE-RELATED DOMAIN-CONTAINING PROTEIN"/>
    <property type="match status" value="1"/>
</dbReference>
<accession>A0ABR3ISW2</accession>
<gene>
    <name evidence="4" type="ORF">HGRIS_012581</name>
</gene>
<dbReference type="SUPFAM" id="SSF56601">
    <property type="entry name" value="beta-lactamase/transpeptidase-like"/>
    <property type="match status" value="1"/>
</dbReference>
<organism evidence="4 5">
    <name type="scientific">Hohenbuehelia grisea</name>
    <dbReference type="NCBI Taxonomy" id="104357"/>
    <lineage>
        <taxon>Eukaryota</taxon>
        <taxon>Fungi</taxon>
        <taxon>Dikarya</taxon>
        <taxon>Basidiomycota</taxon>
        <taxon>Agaricomycotina</taxon>
        <taxon>Agaricomycetes</taxon>
        <taxon>Agaricomycetidae</taxon>
        <taxon>Agaricales</taxon>
        <taxon>Pleurotineae</taxon>
        <taxon>Pleurotaceae</taxon>
        <taxon>Hohenbuehelia</taxon>
    </lineage>
</organism>
<keyword evidence="2" id="KW-0732">Signal</keyword>
<feature type="signal peptide" evidence="2">
    <location>
        <begin position="1"/>
        <end position="20"/>
    </location>
</feature>
<protein>
    <recommendedName>
        <fullName evidence="3">Beta-lactamase-related domain-containing protein</fullName>
    </recommendedName>
</protein>
<evidence type="ECO:0000256" key="2">
    <source>
        <dbReference type="SAM" id="SignalP"/>
    </source>
</evidence>
<comment type="similarity">
    <text evidence="1">Belongs to the peptidase S12 family.</text>
</comment>
<name>A0ABR3ISW2_9AGAR</name>
<dbReference type="PANTHER" id="PTHR46825">
    <property type="entry name" value="D-ALANYL-D-ALANINE-CARBOXYPEPTIDASE/ENDOPEPTIDASE AMPH"/>
    <property type="match status" value="1"/>
</dbReference>
<proteinExistence type="inferred from homology"/>
<evidence type="ECO:0000313" key="5">
    <source>
        <dbReference type="Proteomes" id="UP001556367"/>
    </source>
</evidence>
<feature type="chain" id="PRO_5045554763" description="Beta-lactamase-related domain-containing protein" evidence="2">
    <location>
        <begin position="21"/>
        <end position="234"/>
    </location>
</feature>
<dbReference type="Pfam" id="PF00144">
    <property type="entry name" value="Beta-lactamase"/>
    <property type="match status" value="1"/>
</dbReference>
<dbReference type="Gene3D" id="3.40.710.10">
    <property type="entry name" value="DD-peptidase/beta-lactamase superfamily"/>
    <property type="match status" value="1"/>
</dbReference>